<keyword evidence="3 4" id="KW-0072">Autophagy</keyword>
<comment type="subcellular location">
    <subcellularLocation>
        <location evidence="1">Preautophagosomal structure</location>
    </subcellularLocation>
</comment>
<dbReference type="GO" id="GO:0000407">
    <property type="term" value="C:phagophore assembly site"/>
    <property type="evidence" value="ECO:0007669"/>
    <property type="project" value="UniProtKB-SubCell"/>
</dbReference>
<evidence type="ECO:0000256" key="2">
    <source>
        <dbReference type="ARBA" id="ARBA00007341"/>
    </source>
</evidence>
<dbReference type="InterPro" id="IPR036570">
    <property type="entry name" value="HORMA_dom_sf"/>
</dbReference>
<feature type="domain" description="Autophagy-related protein 13 N-terminal" evidence="6">
    <location>
        <begin position="43"/>
        <end position="118"/>
    </location>
</feature>
<organism evidence="7">
    <name type="scientific">Timema tahoe</name>
    <dbReference type="NCBI Taxonomy" id="61484"/>
    <lineage>
        <taxon>Eukaryota</taxon>
        <taxon>Metazoa</taxon>
        <taxon>Ecdysozoa</taxon>
        <taxon>Arthropoda</taxon>
        <taxon>Hexapoda</taxon>
        <taxon>Insecta</taxon>
        <taxon>Pterygota</taxon>
        <taxon>Neoptera</taxon>
        <taxon>Polyneoptera</taxon>
        <taxon>Phasmatodea</taxon>
        <taxon>Timematodea</taxon>
        <taxon>Timematoidea</taxon>
        <taxon>Timematidae</taxon>
        <taxon>Timema</taxon>
    </lineage>
</organism>
<sequence length="564" mass="60439">MTSKDVKFNLAVKDLPDVQAEAKKALYGKVVSARVPLCVEISLRTTEGDTMMLETWCLGVYPEQCDPSVRVTYTVYNRMGILLKSLVSVTRVTPAYKLSRRQGPDSYVICYRIYMGEAQLHNLGLYGPDEGLPGLYGPDEGLPGLYGPDEGLPGLYGPDEGLPGLYGPDEGLPGLYGPDEGLPGLYGPDEGLPGLYGPDEGLPGLYGPDEGLPGLYGPDEGLPGLYGPDEGLPGLYGPDEGLPGLYGPDEGLPGLYGPDEGLPGLYGPDEGLPGLYGPDEGLPGLYGPDEGLPGLYGPDEGLPGLYGPDEGLPGLYEPDEGLPGLYRPDDGLPGLYRPDQGEGYKQVRVGQLCTPVGTIHLSVSYRTKMTISPQNTGRDSILVKSDHFHPDLSPRHLRYQQSEENCASLSETIKVGAFADSCHPAENPLDTDLPTVPFSSLLTPRQQSPLQSTPVQPEGNAPEDDGNGNITPRCHSTTDSRRSSVSANDDFIMVDLKTPFAGGNSNSDLGAFYRECQTAPQLKTFSEQPTLAEQVEYISKTLEVLETNVPEYDDMLSSLCITEN</sequence>
<evidence type="ECO:0000256" key="5">
    <source>
        <dbReference type="SAM" id="MobiDB-lite"/>
    </source>
</evidence>
<feature type="compositionally biased region" description="Polar residues" evidence="5">
    <location>
        <begin position="437"/>
        <end position="455"/>
    </location>
</feature>
<evidence type="ECO:0000256" key="4">
    <source>
        <dbReference type="RuleBase" id="RU361214"/>
    </source>
</evidence>
<protein>
    <recommendedName>
        <fullName evidence="4">Autophagy-related protein 13</fullName>
    </recommendedName>
</protein>
<dbReference type="EMBL" id="OE002653">
    <property type="protein sequence ID" value="CAD7459084.1"/>
    <property type="molecule type" value="Genomic_DNA"/>
</dbReference>
<dbReference type="InterPro" id="IPR018731">
    <property type="entry name" value="Atg13_N"/>
</dbReference>
<accession>A0A7R9IIL8</accession>
<dbReference type="AlphaFoldDB" id="A0A7R9IIL8"/>
<dbReference type="GO" id="GO:0034497">
    <property type="term" value="P:protein localization to phagophore assembly site"/>
    <property type="evidence" value="ECO:0007669"/>
    <property type="project" value="TreeGrafter"/>
</dbReference>
<dbReference type="PANTHER" id="PTHR13430">
    <property type="match status" value="1"/>
</dbReference>
<evidence type="ECO:0000256" key="3">
    <source>
        <dbReference type="ARBA" id="ARBA00023006"/>
    </source>
</evidence>
<evidence type="ECO:0000259" key="6">
    <source>
        <dbReference type="Pfam" id="PF10033"/>
    </source>
</evidence>
<feature type="region of interest" description="Disordered" evidence="5">
    <location>
        <begin position="426"/>
        <end position="485"/>
    </location>
</feature>
<proteinExistence type="inferred from homology"/>
<dbReference type="GO" id="GO:0034727">
    <property type="term" value="P:piecemeal microautophagy of the nucleus"/>
    <property type="evidence" value="ECO:0007669"/>
    <property type="project" value="TreeGrafter"/>
</dbReference>
<dbReference type="InterPro" id="IPR040182">
    <property type="entry name" value="ATG13"/>
</dbReference>
<name>A0A7R9IIL8_9NEOP</name>
<gene>
    <name evidence="7" type="ORF">TTEB3V08_LOCUS7052</name>
</gene>
<dbReference type="PANTHER" id="PTHR13430:SF4">
    <property type="entry name" value="AUTOPHAGY-RELATED PROTEIN 13"/>
    <property type="match status" value="1"/>
</dbReference>
<dbReference type="Pfam" id="PF10033">
    <property type="entry name" value="ATG13"/>
    <property type="match status" value="1"/>
</dbReference>
<dbReference type="Gene3D" id="3.30.900.10">
    <property type="entry name" value="HORMA domain"/>
    <property type="match status" value="2"/>
</dbReference>
<comment type="similarity">
    <text evidence="2 4">Belongs to the ATG13 family. Metazoan subfamily.</text>
</comment>
<evidence type="ECO:0000256" key="1">
    <source>
        <dbReference type="ARBA" id="ARBA00004329"/>
    </source>
</evidence>
<dbReference type="GO" id="GO:0005829">
    <property type="term" value="C:cytosol"/>
    <property type="evidence" value="ECO:0007669"/>
    <property type="project" value="TreeGrafter"/>
</dbReference>
<dbReference type="GO" id="GO:0000423">
    <property type="term" value="P:mitophagy"/>
    <property type="evidence" value="ECO:0007669"/>
    <property type="project" value="TreeGrafter"/>
</dbReference>
<dbReference type="GO" id="GO:1990316">
    <property type="term" value="C:Atg1/ULK1 kinase complex"/>
    <property type="evidence" value="ECO:0007669"/>
    <property type="project" value="InterPro"/>
</dbReference>
<evidence type="ECO:0000313" key="7">
    <source>
        <dbReference type="EMBL" id="CAD7459084.1"/>
    </source>
</evidence>
<reference evidence="7" key="1">
    <citation type="submission" date="2020-11" db="EMBL/GenBank/DDBJ databases">
        <authorList>
            <person name="Tran Van P."/>
        </authorList>
    </citation>
    <scope>NUCLEOTIDE SEQUENCE</scope>
</reference>